<keyword evidence="3 6" id="KW-1133">Transmembrane helix</keyword>
<dbReference type="Pfam" id="PF07690">
    <property type="entry name" value="MFS_1"/>
    <property type="match status" value="1"/>
</dbReference>
<name>A0AA35M9Q3_9HYPO</name>
<feature type="transmembrane region" description="Helical" evidence="6">
    <location>
        <begin position="88"/>
        <end position="108"/>
    </location>
</feature>
<protein>
    <recommendedName>
        <fullName evidence="7">Major facilitator superfamily (MFS) profile domain-containing protein</fullName>
    </recommendedName>
</protein>
<dbReference type="PROSITE" id="PS50850">
    <property type="entry name" value="MFS"/>
    <property type="match status" value="1"/>
</dbReference>
<evidence type="ECO:0000313" key="9">
    <source>
        <dbReference type="Proteomes" id="UP001160390"/>
    </source>
</evidence>
<dbReference type="InterPro" id="IPR011701">
    <property type="entry name" value="MFS"/>
</dbReference>
<dbReference type="SUPFAM" id="SSF103473">
    <property type="entry name" value="MFS general substrate transporter"/>
    <property type="match status" value="1"/>
</dbReference>
<evidence type="ECO:0000256" key="6">
    <source>
        <dbReference type="SAM" id="Phobius"/>
    </source>
</evidence>
<feature type="transmembrane region" description="Helical" evidence="6">
    <location>
        <begin position="120"/>
        <end position="139"/>
    </location>
</feature>
<feature type="transmembrane region" description="Helical" evidence="6">
    <location>
        <begin position="270"/>
        <end position="297"/>
    </location>
</feature>
<proteinExistence type="predicted"/>
<dbReference type="GO" id="GO:0005886">
    <property type="term" value="C:plasma membrane"/>
    <property type="evidence" value="ECO:0007669"/>
    <property type="project" value="TreeGrafter"/>
</dbReference>
<comment type="subcellular location">
    <subcellularLocation>
        <location evidence="1">Membrane</location>
        <topology evidence="1">Multi-pass membrane protein</topology>
    </subcellularLocation>
</comment>
<dbReference type="InterPro" id="IPR020846">
    <property type="entry name" value="MFS_dom"/>
</dbReference>
<dbReference type="PANTHER" id="PTHR23502">
    <property type="entry name" value="MAJOR FACILITATOR SUPERFAMILY"/>
    <property type="match status" value="1"/>
</dbReference>
<feature type="region of interest" description="Disordered" evidence="5">
    <location>
        <begin position="1"/>
        <end position="20"/>
    </location>
</feature>
<dbReference type="EMBL" id="CABFNP030001245">
    <property type="protein sequence ID" value="CAI6093146.1"/>
    <property type="molecule type" value="Genomic_DNA"/>
</dbReference>
<feature type="transmembrane region" description="Helical" evidence="6">
    <location>
        <begin position="51"/>
        <end position="68"/>
    </location>
</feature>
<evidence type="ECO:0000256" key="4">
    <source>
        <dbReference type="ARBA" id="ARBA00023136"/>
    </source>
</evidence>
<dbReference type="Proteomes" id="UP001160390">
    <property type="component" value="Unassembled WGS sequence"/>
</dbReference>
<keyword evidence="4 6" id="KW-0472">Membrane</keyword>
<evidence type="ECO:0000256" key="3">
    <source>
        <dbReference type="ARBA" id="ARBA00022989"/>
    </source>
</evidence>
<dbReference type="Gene3D" id="1.20.1250.20">
    <property type="entry name" value="MFS general substrate transporter like domains"/>
    <property type="match status" value="1"/>
</dbReference>
<feature type="transmembrane region" description="Helical" evidence="6">
    <location>
        <begin position="470"/>
        <end position="492"/>
    </location>
</feature>
<reference evidence="8" key="1">
    <citation type="submission" date="2023-01" db="EMBL/GenBank/DDBJ databases">
        <authorList>
            <person name="Piombo E."/>
        </authorList>
    </citation>
    <scope>NUCLEOTIDE SEQUENCE</scope>
</reference>
<dbReference type="AlphaFoldDB" id="A0AA35M9Q3"/>
<comment type="caution">
    <text evidence="8">The sequence shown here is derived from an EMBL/GenBank/DDBJ whole genome shotgun (WGS) entry which is preliminary data.</text>
</comment>
<feature type="transmembrane region" description="Helical" evidence="6">
    <location>
        <begin position="317"/>
        <end position="339"/>
    </location>
</feature>
<dbReference type="InterPro" id="IPR036259">
    <property type="entry name" value="MFS_trans_sf"/>
</dbReference>
<feature type="transmembrane region" description="Helical" evidence="6">
    <location>
        <begin position="179"/>
        <end position="198"/>
    </location>
</feature>
<keyword evidence="2 6" id="KW-0812">Transmembrane</keyword>
<evidence type="ECO:0000256" key="2">
    <source>
        <dbReference type="ARBA" id="ARBA00022692"/>
    </source>
</evidence>
<feature type="transmembrane region" description="Helical" evidence="6">
    <location>
        <begin position="210"/>
        <end position="235"/>
    </location>
</feature>
<evidence type="ECO:0000256" key="5">
    <source>
        <dbReference type="SAM" id="MobiDB-lite"/>
    </source>
</evidence>
<evidence type="ECO:0000313" key="8">
    <source>
        <dbReference type="EMBL" id="CAI6093146.1"/>
    </source>
</evidence>
<evidence type="ECO:0000259" key="7">
    <source>
        <dbReference type="PROSITE" id="PS50850"/>
    </source>
</evidence>
<feature type="transmembrane region" description="Helical" evidence="6">
    <location>
        <begin position="405"/>
        <end position="424"/>
    </location>
</feature>
<sequence length="512" mass="56163">MSEKFDSRAPTLDPRRSLDAEKQNIEISVEEQPSKGVQSWDPTKLPWARKIHVIVAGFTCTFNCNLGSSMPSGALTAISEHFSVTDKVQLTLLNSLYMLGYVISPLVVGPLCEFIGRRPVLIGTFIGYMVFMLACSGAPSYSALLVFRLLCGFNAAAPTTVINGLYADILDNPSERGSAISFYQAVTTCGPLIGPIISGFSSQLSWRWPFWAAAIIASPGLPIVLTIPETFAPILQNKDIRRKIKKGLAGPESLEQMHVFNPRKIFVRPFVLLFTEPILLFACLYLTLVYSVFYLMFQAYPILFQRHYGLSPGVAGLAFLPTALGAIVAMAIAGLWTWYYDRSVDAGKPWALREVNRRLPLACMAAPLYVPPPIPKTSFKLIEYNSMVIALFWLGWTAWDFVSPVLPAFSGFFFGLGFQLVFIGMSNYINDVFRELSASAQAAAGTTRSIGAVLLPLAAGPMYDSLGIHWAPSLLGFIALIMGVIPFAFIRYGDILAAKSKSARDIYGYSSS</sequence>
<accession>A0AA35M9Q3</accession>
<evidence type="ECO:0000256" key="1">
    <source>
        <dbReference type="ARBA" id="ARBA00004141"/>
    </source>
</evidence>
<organism evidence="8 9">
    <name type="scientific">Clonostachys chloroleuca</name>
    <dbReference type="NCBI Taxonomy" id="1926264"/>
    <lineage>
        <taxon>Eukaryota</taxon>
        <taxon>Fungi</taxon>
        <taxon>Dikarya</taxon>
        <taxon>Ascomycota</taxon>
        <taxon>Pezizomycotina</taxon>
        <taxon>Sordariomycetes</taxon>
        <taxon>Hypocreomycetidae</taxon>
        <taxon>Hypocreales</taxon>
        <taxon>Bionectriaceae</taxon>
        <taxon>Clonostachys</taxon>
    </lineage>
</organism>
<dbReference type="PANTHER" id="PTHR23502:SF74">
    <property type="entry name" value="MAJOR FACILITATOR SUPERFAMILY (MFS) PROFILE DOMAIN-CONTAINING PROTEIN"/>
    <property type="match status" value="1"/>
</dbReference>
<feature type="domain" description="Major facilitator superfamily (MFS) profile" evidence="7">
    <location>
        <begin position="53"/>
        <end position="494"/>
    </location>
</feature>
<feature type="transmembrane region" description="Helical" evidence="6">
    <location>
        <begin position="145"/>
        <end position="167"/>
    </location>
</feature>
<keyword evidence="9" id="KW-1185">Reference proteome</keyword>
<dbReference type="GO" id="GO:0022857">
    <property type="term" value="F:transmembrane transporter activity"/>
    <property type="evidence" value="ECO:0007669"/>
    <property type="project" value="InterPro"/>
</dbReference>
<gene>
    <name evidence="8" type="ORF">CCHLO57077_00000196</name>
</gene>